<organism evidence="1 2">
    <name type="scientific">Burkholderia cepacia</name>
    <name type="common">Pseudomonas cepacia</name>
    <dbReference type="NCBI Taxonomy" id="292"/>
    <lineage>
        <taxon>Bacteria</taxon>
        <taxon>Pseudomonadati</taxon>
        <taxon>Pseudomonadota</taxon>
        <taxon>Betaproteobacteria</taxon>
        <taxon>Burkholderiales</taxon>
        <taxon>Burkholderiaceae</taxon>
        <taxon>Burkholderia</taxon>
        <taxon>Burkholderia cepacia complex</taxon>
    </lineage>
</organism>
<proteinExistence type="predicted"/>
<dbReference type="EMBL" id="JPGD01000003">
    <property type="protein sequence ID" value="KGC06925.1"/>
    <property type="molecule type" value="Genomic_DNA"/>
</dbReference>
<name>A0AA89CIX6_BURCE</name>
<gene>
    <name evidence="1" type="ORF">DM43_4540</name>
</gene>
<protein>
    <submittedName>
        <fullName evidence="1">Uncharacterized protein</fullName>
    </submittedName>
</protein>
<evidence type="ECO:0000313" key="1">
    <source>
        <dbReference type="EMBL" id="KGC06925.1"/>
    </source>
</evidence>
<dbReference type="Proteomes" id="UP000029575">
    <property type="component" value="Unassembled WGS sequence"/>
</dbReference>
<dbReference type="AlphaFoldDB" id="A0AA89CIX6"/>
<accession>A0AA89CIX6</accession>
<reference evidence="1 2" key="1">
    <citation type="submission" date="2014-06" db="EMBL/GenBank/DDBJ databases">
        <authorList>
            <person name="Bishop-Lilly K.A."/>
            <person name="Broomall S.M."/>
            <person name="Chain P.S."/>
            <person name="Chertkov O."/>
            <person name="Coyne S.R."/>
            <person name="Daligault H.E."/>
            <person name="Davenport K.W."/>
            <person name="Erkkila T."/>
            <person name="Frey K.G."/>
            <person name="Gibbons H.S."/>
            <person name="Gu W."/>
            <person name="Jaissle J."/>
            <person name="Johnson S.L."/>
            <person name="Koroleva G.I."/>
            <person name="Ladner J.T."/>
            <person name="Lo C.-C."/>
            <person name="Minogue T.D."/>
            <person name="Munk C."/>
            <person name="Palacios G.F."/>
            <person name="Redden C.L."/>
            <person name="Rosenzweig C.N."/>
            <person name="Scholz M.B."/>
            <person name="Teshima H."/>
            <person name="Xu Y."/>
        </authorList>
    </citation>
    <scope>NUCLEOTIDE SEQUENCE [LARGE SCALE GENOMIC DNA]</scope>
    <source>
        <strain evidence="1 2">DWS 37UF10B-2</strain>
    </source>
</reference>
<comment type="caution">
    <text evidence="1">The sequence shown here is derived from an EMBL/GenBank/DDBJ whole genome shotgun (WGS) entry which is preliminary data.</text>
</comment>
<sequence length="36" mass="3982">MINALWAISIDGYAIDRIGSGTENVVDFRERVAIKS</sequence>
<evidence type="ECO:0000313" key="2">
    <source>
        <dbReference type="Proteomes" id="UP000029575"/>
    </source>
</evidence>